<accession>A0A0G1M4J5</accession>
<dbReference type="AlphaFoldDB" id="A0A0G1M4J5"/>
<dbReference type="EMBL" id="LCKQ01000021">
    <property type="protein sequence ID" value="KKU03151.1"/>
    <property type="molecule type" value="Genomic_DNA"/>
</dbReference>
<comment type="caution">
    <text evidence="1">The sequence shown here is derived from an EMBL/GenBank/DDBJ whole genome shotgun (WGS) entry which is preliminary data.</text>
</comment>
<name>A0A0G1M4J5_9BACT</name>
<dbReference type="Proteomes" id="UP000034086">
    <property type="component" value="Unassembled WGS sequence"/>
</dbReference>
<proteinExistence type="predicted"/>
<reference evidence="1 2" key="1">
    <citation type="journal article" date="2015" name="Nature">
        <title>rRNA introns, odd ribosomes, and small enigmatic genomes across a large radiation of phyla.</title>
        <authorList>
            <person name="Brown C.T."/>
            <person name="Hug L.A."/>
            <person name="Thomas B.C."/>
            <person name="Sharon I."/>
            <person name="Castelle C.J."/>
            <person name="Singh A."/>
            <person name="Wilkins M.J."/>
            <person name="Williams K.H."/>
            <person name="Banfield J.F."/>
        </authorList>
    </citation>
    <scope>NUCLEOTIDE SEQUENCE [LARGE SCALE GENOMIC DNA]</scope>
</reference>
<sequence length="81" mass="8916">MSLEQGSGGVSVERTAWRGAGIVLAIEAVRLIASWPFPPVPEARAIEMMAEGLALPMWLIWGESRGWVREDIGKVLPFVNR</sequence>
<evidence type="ECO:0000313" key="1">
    <source>
        <dbReference type="EMBL" id="KKU03151.1"/>
    </source>
</evidence>
<protein>
    <submittedName>
        <fullName evidence="1">Uncharacterized protein</fullName>
    </submittedName>
</protein>
<gene>
    <name evidence="1" type="ORF">UX03_C0021G0007</name>
</gene>
<organism evidence="1 2">
    <name type="scientific">Candidatus Woesebacteria bacterium GW2011_GWE1_45_18</name>
    <dbReference type="NCBI Taxonomy" id="1618598"/>
    <lineage>
        <taxon>Bacteria</taxon>
        <taxon>Candidatus Woeseibacteriota</taxon>
    </lineage>
</organism>
<evidence type="ECO:0000313" key="2">
    <source>
        <dbReference type="Proteomes" id="UP000034086"/>
    </source>
</evidence>